<dbReference type="Proteomes" id="UP000245998">
    <property type="component" value="Unassembled WGS sequence"/>
</dbReference>
<evidence type="ECO:0000313" key="2">
    <source>
        <dbReference type="Proteomes" id="UP000245998"/>
    </source>
</evidence>
<keyword evidence="2" id="KW-1185">Reference proteome</keyword>
<protein>
    <submittedName>
        <fullName evidence="1">Uncharacterized protein</fullName>
    </submittedName>
</protein>
<sequence length="86" mass="10094">MTSNKKSDHVFFLEIEGKGKLSIAFCDSTKCDRHSAYMKINQVLTDKKIMSFKLNYLGQLDYSSMDEEIADQLDYFVKHEDVWILF</sequence>
<evidence type="ECO:0000313" key="1">
    <source>
        <dbReference type="EMBL" id="PWA05120.1"/>
    </source>
</evidence>
<comment type="caution">
    <text evidence="1">The sequence shown here is derived from an EMBL/GenBank/DDBJ whole genome shotgun (WGS) entry which is preliminary data.</text>
</comment>
<dbReference type="RefSeq" id="WP_116556346.1">
    <property type="nucleotide sequence ID" value="NZ_QCZG01000078.1"/>
</dbReference>
<dbReference type="AlphaFoldDB" id="A0A2U1JIX3"/>
<accession>A0A2U1JIX3</accession>
<organism evidence="1 2">
    <name type="scientific">Pueribacillus theae</name>
    <dbReference type="NCBI Taxonomy" id="2171751"/>
    <lineage>
        <taxon>Bacteria</taxon>
        <taxon>Bacillati</taxon>
        <taxon>Bacillota</taxon>
        <taxon>Bacilli</taxon>
        <taxon>Bacillales</taxon>
        <taxon>Bacillaceae</taxon>
        <taxon>Pueribacillus</taxon>
    </lineage>
</organism>
<name>A0A2U1JIX3_9BACI</name>
<proteinExistence type="predicted"/>
<reference evidence="1 2" key="1">
    <citation type="submission" date="2018-04" db="EMBL/GenBank/DDBJ databases">
        <title>Camelliibacillus theae gen. nov., sp. nov., isolated from Pu'er tea.</title>
        <authorList>
            <person name="Niu L."/>
        </authorList>
    </citation>
    <scope>NUCLEOTIDE SEQUENCE [LARGE SCALE GENOMIC DNA]</scope>
    <source>
        <strain evidence="1 2">T8</strain>
    </source>
</reference>
<gene>
    <name evidence="1" type="ORF">DCC39_18405</name>
</gene>
<dbReference type="EMBL" id="QCZG01000078">
    <property type="protein sequence ID" value="PWA05120.1"/>
    <property type="molecule type" value="Genomic_DNA"/>
</dbReference>